<dbReference type="Pfam" id="PF20803">
    <property type="entry name" value="PaaX_M"/>
    <property type="match status" value="1"/>
</dbReference>
<dbReference type="Proteomes" id="UP000179052">
    <property type="component" value="Unassembled WGS sequence"/>
</dbReference>
<reference evidence="2 3" key="1">
    <citation type="journal article" date="2016" name="Nat. Commun.">
        <title>Thousands of microbial genomes shed light on interconnected biogeochemical processes in an aquifer system.</title>
        <authorList>
            <person name="Anantharaman K."/>
            <person name="Brown C.T."/>
            <person name="Hug L.A."/>
            <person name="Sharon I."/>
            <person name="Castelle C.J."/>
            <person name="Probst A.J."/>
            <person name="Thomas B.C."/>
            <person name="Singh A."/>
            <person name="Wilkins M.J."/>
            <person name="Karaoz U."/>
            <person name="Brodie E.L."/>
            <person name="Williams K.H."/>
            <person name="Hubbard S.S."/>
            <person name="Banfield J.F."/>
        </authorList>
    </citation>
    <scope>NUCLEOTIDE SEQUENCE [LARGE SCALE GENOMIC DNA]</scope>
</reference>
<accession>A0A1G2LIZ1</accession>
<evidence type="ECO:0000313" key="3">
    <source>
        <dbReference type="Proteomes" id="UP000179052"/>
    </source>
</evidence>
<dbReference type="EMBL" id="MHQV01000006">
    <property type="protein sequence ID" value="OHA11603.1"/>
    <property type="molecule type" value="Genomic_DNA"/>
</dbReference>
<comment type="caution">
    <text evidence="2">The sequence shown here is derived from an EMBL/GenBank/DDBJ whole genome shotgun (WGS) entry which is preliminary data.</text>
</comment>
<protein>
    <recommendedName>
        <fullName evidence="1">Transcriptional repressor PaaX-like central Cas2-like domain-containing protein</fullName>
    </recommendedName>
</protein>
<name>A0A1G2LIZ1_9BACT</name>
<organism evidence="2 3">
    <name type="scientific">Candidatus Sungbacteria bacterium RIFCSPLOWO2_02_FULL_48_13b</name>
    <dbReference type="NCBI Taxonomy" id="1802283"/>
    <lineage>
        <taxon>Bacteria</taxon>
        <taxon>Candidatus Sungiibacteriota</taxon>
    </lineage>
</organism>
<dbReference type="STRING" id="1802283.A3H71_03010"/>
<dbReference type="InterPro" id="IPR048846">
    <property type="entry name" value="PaaX-like_central"/>
</dbReference>
<dbReference type="SUPFAM" id="SSF143430">
    <property type="entry name" value="TTP0101/SSO1404-like"/>
    <property type="match status" value="1"/>
</dbReference>
<dbReference type="AlphaFoldDB" id="A0A1G2LIZ1"/>
<gene>
    <name evidence="2" type="ORF">A3H71_03010</name>
</gene>
<sequence length="190" mass="22572">MVKLRSHKLKLGQTQRKILLLLAAGLGLSFSYSPSHYWKLTRAVAKEWKEINRRVLRGAIKRLYDSKLIDEKYHGDGTVSLTLLSDGKKIALRYSLDNIEINKPTRWDQKWRMIIFDIPEKQKKARDALRGHLKRMGCYEFQKSAFIHPFECQQQIDFLIEFYQIRKYVRYLTIEAVDNELELKNIFHLS</sequence>
<evidence type="ECO:0000313" key="2">
    <source>
        <dbReference type="EMBL" id="OHA11603.1"/>
    </source>
</evidence>
<proteinExistence type="predicted"/>
<dbReference type="Gene3D" id="3.30.70.2650">
    <property type="match status" value="1"/>
</dbReference>
<evidence type="ECO:0000259" key="1">
    <source>
        <dbReference type="Pfam" id="PF20803"/>
    </source>
</evidence>
<feature type="domain" description="Transcriptional repressor PaaX-like central Cas2-like" evidence="1">
    <location>
        <begin position="105"/>
        <end position="178"/>
    </location>
</feature>